<feature type="compositionally biased region" description="Gly residues" evidence="1">
    <location>
        <begin position="512"/>
        <end position="536"/>
    </location>
</feature>
<feature type="compositionally biased region" description="Basic and acidic residues" evidence="1">
    <location>
        <begin position="104"/>
        <end position="113"/>
    </location>
</feature>
<feature type="compositionally biased region" description="Low complexity" evidence="1">
    <location>
        <begin position="114"/>
        <end position="127"/>
    </location>
</feature>
<dbReference type="RefSeq" id="WP_252801765.1">
    <property type="nucleotide sequence ID" value="NZ_BAAABM010000047.1"/>
</dbReference>
<accession>A0ABN0X4B3</accession>
<feature type="region of interest" description="Disordered" evidence="1">
    <location>
        <begin position="484"/>
        <end position="536"/>
    </location>
</feature>
<evidence type="ECO:0000313" key="2">
    <source>
        <dbReference type="EMBL" id="GAA0354776.1"/>
    </source>
</evidence>
<reference evidence="2 3" key="1">
    <citation type="journal article" date="2019" name="Int. J. Syst. Evol. Microbiol.">
        <title>The Global Catalogue of Microorganisms (GCM) 10K type strain sequencing project: providing services to taxonomists for standard genome sequencing and annotation.</title>
        <authorList>
            <consortium name="The Broad Institute Genomics Platform"/>
            <consortium name="The Broad Institute Genome Sequencing Center for Infectious Disease"/>
            <person name="Wu L."/>
            <person name="Ma J."/>
        </authorList>
    </citation>
    <scope>NUCLEOTIDE SEQUENCE [LARGE SCALE GENOMIC DNA]</scope>
    <source>
        <strain evidence="2 3">JCM 3146</strain>
    </source>
</reference>
<name>A0ABN0X4B3_9ACTN</name>
<evidence type="ECO:0000256" key="1">
    <source>
        <dbReference type="SAM" id="MobiDB-lite"/>
    </source>
</evidence>
<protein>
    <submittedName>
        <fullName evidence="2">Uncharacterized protein</fullName>
    </submittedName>
</protein>
<keyword evidence="3" id="KW-1185">Reference proteome</keyword>
<proteinExistence type="predicted"/>
<feature type="compositionally biased region" description="Low complexity" evidence="1">
    <location>
        <begin position="495"/>
        <end position="511"/>
    </location>
</feature>
<sequence>MAAEPVTTGTAFDRALAVADAILYEGYLLYPYRRSSAKNQVRWQFGVLTPRAWTEARGADDEGLAGSAEGWWQRTVCLLQAGEESVVQCRLRFLQLLRRSVEERATDNARRPADTISSATGSGIGSADRSRTSSESGTGGESGSGSGFDQAIPREFDLRFVLGEALAGERRFAFRAPGGSDVETLRDEDGRPVGRVTVRFWPVEASVTVSAARCPGRSRLIRLRVRVENADRTTPVGVPRAEALRRSLIAVHTIYAGRDASFVSLLDPPQWAEAEAKACANVRTFPVLAGPHGTRDLLLSSPIILYDHPRVAPESPGDLNDATEIDEILSLRTLTLTDAEKREARATDPRAAAIIDRVDAMPPEVLSRLHGAIRSLKPLPSATVAGDPRPSRWTPPDDAELPPGSDAVTVAGRRVAKGSRVRLLPREGGDPQDMFLAGRTGRVEAVLLDVDGSQHLAVTLEGDPGAGLDRWYGRFRYFSPAEVEPLDDNAGDPGGSEAFGVSGASGSSEASGGSGGPEGPGGPGGPGNSGDGGEGR</sequence>
<evidence type="ECO:0000313" key="3">
    <source>
        <dbReference type="Proteomes" id="UP001501822"/>
    </source>
</evidence>
<dbReference type="Proteomes" id="UP001501822">
    <property type="component" value="Unassembled WGS sequence"/>
</dbReference>
<organism evidence="2 3">
    <name type="scientific">Actinoallomurus spadix</name>
    <dbReference type="NCBI Taxonomy" id="79912"/>
    <lineage>
        <taxon>Bacteria</taxon>
        <taxon>Bacillati</taxon>
        <taxon>Actinomycetota</taxon>
        <taxon>Actinomycetes</taxon>
        <taxon>Streptosporangiales</taxon>
        <taxon>Thermomonosporaceae</taxon>
        <taxon>Actinoallomurus</taxon>
    </lineage>
</organism>
<comment type="caution">
    <text evidence="2">The sequence shown here is derived from an EMBL/GenBank/DDBJ whole genome shotgun (WGS) entry which is preliminary data.</text>
</comment>
<feature type="region of interest" description="Disordered" evidence="1">
    <location>
        <begin position="379"/>
        <end position="405"/>
    </location>
</feature>
<feature type="compositionally biased region" description="Gly residues" evidence="1">
    <location>
        <begin position="137"/>
        <end position="146"/>
    </location>
</feature>
<dbReference type="EMBL" id="BAAABM010000047">
    <property type="protein sequence ID" value="GAA0354776.1"/>
    <property type="molecule type" value="Genomic_DNA"/>
</dbReference>
<feature type="region of interest" description="Disordered" evidence="1">
    <location>
        <begin position="104"/>
        <end position="150"/>
    </location>
</feature>
<gene>
    <name evidence="2" type="ORF">GCM10010151_50370</name>
</gene>